<accession>A0A2P4T4A2</accession>
<dbReference type="SUPFAM" id="SSF53474">
    <property type="entry name" value="alpha/beta-Hydrolases"/>
    <property type="match status" value="1"/>
</dbReference>
<proteinExistence type="predicted"/>
<name>A0A2P4T4A2_BAMTH</name>
<evidence type="ECO:0008006" key="3">
    <source>
        <dbReference type="Google" id="ProtNLM"/>
    </source>
</evidence>
<reference evidence="1 2" key="1">
    <citation type="submission" date="2018-01" db="EMBL/GenBank/DDBJ databases">
        <title>Comparison of the Chinese Bamboo Partridge and Red Junglefowl genome sequences highlights the importance of demography in genome evolution.</title>
        <authorList>
            <person name="Tiley G.P."/>
            <person name="Kimball R.T."/>
            <person name="Braun E.L."/>
            <person name="Burleigh J.G."/>
        </authorList>
    </citation>
    <scope>NUCLEOTIDE SEQUENCE [LARGE SCALE GENOMIC DNA]</scope>
    <source>
        <strain evidence="1">RTK389</strain>
        <tissue evidence="1">Blood</tissue>
    </source>
</reference>
<dbReference type="InterPro" id="IPR029058">
    <property type="entry name" value="AB_hydrolase_fold"/>
</dbReference>
<dbReference type="EMBL" id="PPHD01009393">
    <property type="protein sequence ID" value="POI31178.1"/>
    <property type="molecule type" value="Genomic_DNA"/>
</dbReference>
<dbReference type="Gene3D" id="3.40.50.1820">
    <property type="entry name" value="alpha/beta hydrolase"/>
    <property type="match status" value="1"/>
</dbReference>
<comment type="caution">
    <text evidence="1">The sequence shown here is derived from an EMBL/GenBank/DDBJ whole genome shotgun (WGS) entry which is preliminary data.</text>
</comment>
<dbReference type="AlphaFoldDB" id="A0A2P4T4A2"/>
<gene>
    <name evidence="1" type="ORF">CIB84_005071</name>
</gene>
<protein>
    <recommendedName>
        <fullName evidence="3">Alpha/beta hydrolase fold-3 domain-containing protein</fullName>
    </recommendedName>
</protein>
<dbReference type="Proteomes" id="UP000237246">
    <property type="component" value="Unassembled WGS sequence"/>
</dbReference>
<dbReference type="OrthoDB" id="408631at2759"/>
<sequence>MENFLWLESENRSALGIWRTSYRTFKAKIPPEVDQPSKLNFYSWLFTIIEILANKSASLGICKKHVLIRMFSNGLRAWRASELLIKDLHFGEVPVRIYLPRSPPASKRRGVVLFHGGCGMYGSISKELKEKM</sequence>
<keyword evidence="2" id="KW-1185">Reference proteome</keyword>
<evidence type="ECO:0000313" key="2">
    <source>
        <dbReference type="Proteomes" id="UP000237246"/>
    </source>
</evidence>
<organism evidence="1 2">
    <name type="scientific">Bambusicola thoracicus</name>
    <name type="common">Chinese bamboo-partridge</name>
    <name type="synonym">Perdix thoracica</name>
    <dbReference type="NCBI Taxonomy" id="9083"/>
    <lineage>
        <taxon>Eukaryota</taxon>
        <taxon>Metazoa</taxon>
        <taxon>Chordata</taxon>
        <taxon>Craniata</taxon>
        <taxon>Vertebrata</taxon>
        <taxon>Euteleostomi</taxon>
        <taxon>Archelosauria</taxon>
        <taxon>Archosauria</taxon>
        <taxon>Dinosauria</taxon>
        <taxon>Saurischia</taxon>
        <taxon>Theropoda</taxon>
        <taxon>Coelurosauria</taxon>
        <taxon>Aves</taxon>
        <taxon>Neognathae</taxon>
        <taxon>Galloanserae</taxon>
        <taxon>Galliformes</taxon>
        <taxon>Phasianidae</taxon>
        <taxon>Perdicinae</taxon>
        <taxon>Bambusicola</taxon>
    </lineage>
</organism>
<evidence type="ECO:0000313" key="1">
    <source>
        <dbReference type="EMBL" id="POI31178.1"/>
    </source>
</evidence>